<proteinExistence type="predicted"/>
<evidence type="ECO:0000313" key="2">
    <source>
        <dbReference type="EMBL" id="PMB24658.1"/>
    </source>
</evidence>
<dbReference type="AlphaFoldDB" id="A0A2N6LJI7"/>
<feature type="transmembrane region" description="Helical" evidence="1">
    <location>
        <begin position="135"/>
        <end position="160"/>
    </location>
</feature>
<protein>
    <submittedName>
        <fullName evidence="2">Uncharacterized protein</fullName>
    </submittedName>
</protein>
<name>A0A2N6LJI7_9CYAN</name>
<keyword evidence="1" id="KW-0812">Transmembrane</keyword>
<accession>A0A2N6LJI7</accession>
<dbReference type="EMBL" id="NMQE01000200">
    <property type="protein sequence ID" value="PMB24658.1"/>
    <property type="molecule type" value="Genomic_DNA"/>
</dbReference>
<organism evidence="2 3">
    <name type="scientific">Fischerella thermalis CCMEE 5318</name>
    <dbReference type="NCBI Taxonomy" id="2019666"/>
    <lineage>
        <taxon>Bacteria</taxon>
        <taxon>Bacillati</taxon>
        <taxon>Cyanobacteriota</taxon>
        <taxon>Cyanophyceae</taxon>
        <taxon>Nostocales</taxon>
        <taxon>Hapalosiphonaceae</taxon>
        <taxon>Fischerella</taxon>
    </lineage>
</organism>
<dbReference type="Proteomes" id="UP000235081">
    <property type="component" value="Unassembled WGS sequence"/>
</dbReference>
<reference evidence="2 3" key="1">
    <citation type="submission" date="2017-07" db="EMBL/GenBank/DDBJ databases">
        <title>Genomes of Fischerella (Mastigocladus) sp. strains.</title>
        <authorList>
            <person name="Miller S.R."/>
        </authorList>
    </citation>
    <scope>NUCLEOTIDE SEQUENCE [LARGE SCALE GENOMIC DNA]</scope>
    <source>
        <strain evidence="2 3">CCMEE 5318</strain>
    </source>
</reference>
<feature type="transmembrane region" description="Helical" evidence="1">
    <location>
        <begin position="12"/>
        <end position="40"/>
    </location>
</feature>
<gene>
    <name evidence="2" type="ORF">CEN46_07390</name>
</gene>
<feature type="transmembrane region" description="Helical" evidence="1">
    <location>
        <begin position="97"/>
        <end position="115"/>
    </location>
</feature>
<keyword evidence="1" id="KW-0472">Membrane</keyword>
<comment type="caution">
    <text evidence="2">The sequence shown here is derived from an EMBL/GenBank/DDBJ whole genome shotgun (WGS) entry which is preliminary data.</text>
</comment>
<dbReference type="RefSeq" id="WP_102181050.1">
    <property type="nucleotide sequence ID" value="NZ_NMQE01000200.1"/>
</dbReference>
<evidence type="ECO:0000313" key="3">
    <source>
        <dbReference type="Proteomes" id="UP000235081"/>
    </source>
</evidence>
<keyword evidence="1" id="KW-1133">Transmembrane helix</keyword>
<evidence type="ECO:0000256" key="1">
    <source>
        <dbReference type="SAM" id="Phobius"/>
    </source>
</evidence>
<sequence>MTELKADGKNWAVSAFAVVCGALLSFVMVFTGISIITGLYDWRTEPTFSRFWDSLYSRLTLHIRHPHYEEFLCLAFGAVAGVWGYNSPKLAPAFKTWAVISAPVACLVFVARKIIATASLSQRFADQPDVLQELFWLNVQYIIFYAVLFLLATILTFKLFEKYGDRFKAFLEAEL</sequence>